<dbReference type="PANTHER" id="PTHR12835">
    <property type="entry name" value="BIOTIN PROTEIN LIGASE"/>
    <property type="match status" value="1"/>
</dbReference>
<evidence type="ECO:0000313" key="9">
    <source>
        <dbReference type="Proteomes" id="UP000501891"/>
    </source>
</evidence>
<dbReference type="NCBIfam" id="TIGR00121">
    <property type="entry name" value="birA_ligase"/>
    <property type="match status" value="1"/>
</dbReference>
<dbReference type="GO" id="GO:0005524">
    <property type="term" value="F:ATP binding"/>
    <property type="evidence" value="ECO:0007669"/>
    <property type="project" value="UniProtKB-KW"/>
</dbReference>
<evidence type="ECO:0000256" key="3">
    <source>
        <dbReference type="ARBA" id="ARBA00022840"/>
    </source>
</evidence>
<dbReference type="AlphaFoldDB" id="A0A858R5U3"/>
<dbReference type="EC" id="6.3.4.15" evidence="5"/>
<dbReference type="CDD" id="cd16442">
    <property type="entry name" value="BPL"/>
    <property type="match status" value="1"/>
</dbReference>
<accession>A0A858R5U3</accession>
<dbReference type="GO" id="GO:0005737">
    <property type="term" value="C:cytoplasm"/>
    <property type="evidence" value="ECO:0007669"/>
    <property type="project" value="TreeGrafter"/>
</dbReference>
<evidence type="ECO:0000259" key="7">
    <source>
        <dbReference type="PROSITE" id="PS51733"/>
    </source>
</evidence>
<dbReference type="SUPFAM" id="SSF55681">
    <property type="entry name" value="Class II aaRS and biotin synthetases"/>
    <property type="match status" value="1"/>
</dbReference>
<organism evidence="8 9">
    <name type="scientific">Aerophototrophica crusticola</name>
    <dbReference type="NCBI Taxonomy" id="1709002"/>
    <lineage>
        <taxon>Bacteria</taxon>
        <taxon>Pseudomonadati</taxon>
        <taxon>Pseudomonadota</taxon>
        <taxon>Alphaproteobacteria</taxon>
        <taxon>Rhodospirillales</taxon>
        <taxon>Rhodospirillaceae</taxon>
        <taxon>Aerophototrophica</taxon>
    </lineage>
</organism>
<evidence type="ECO:0000256" key="4">
    <source>
        <dbReference type="ARBA" id="ARBA00023267"/>
    </source>
</evidence>
<dbReference type="Proteomes" id="UP000501891">
    <property type="component" value="Chromosome"/>
</dbReference>
<keyword evidence="4" id="KW-0092">Biotin</keyword>
<dbReference type="InterPro" id="IPR045864">
    <property type="entry name" value="aa-tRNA-synth_II/BPL/LPL"/>
</dbReference>
<dbReference type="Gene3D" id="3.30.930.10">
    <property type="entry name" value="Bira Bifunctional Protein, Domain 2"/>
    <property type="match status" value="1"/>
</dbReference>
<comment type="catalytic activity">
    <reaction evidence="6">
        <text>biotin + L-lysyl-[protein] + ATP = N(6)-biotinyl-L-lysyl-[protein] + AMP + diphosphate + H(+)</text>
        <dbReference type="Rhea" id="RHEA:11756"/>
        <dbReference type="Rhea" id="RHEA-COMP:9752"/>
        <dbReference type="Rhea" id="RHEA-COMP:10505"/>
        <dbReference type="ChEBI" id="CHEBI:15378"/>
        <dbReference type="ChEBI" id="CHEBI:29969"/>
        <dbReference type="ChEBI" id="CHEBI:30616"/>
        <dbReference type="ChEBI" id="CHEBI:33019"/>
        <dbReference type="ChEBI" id="CHEBI:57586"/>
        <dbReference type="ChEBI" id="CHEBI:83144"/>
        <dbReference type="ChEBI" id="CHEBI:456215"/>
        <dbReference type="EC" id="6.3.4.15"/>
    </reaction>
</comment>
<dbReference type="PROSITE" id="PS51733">
    <property type="entry name" value="BPL_LPL_CATALYTIC"/>
    <property type="match status" value="1"/>
</dbReference>
<protein>
    <recommendedName>
        <fullName evidence="5">biotin--[biotin carboxyl-carrier protein] ligase</fullName>
        <ecNumber evidence="5">6.3.4.15</ecNumber>
    </recommendedName>
</protein>
<feature type="domain" description="BPL/LPL catalytic" evidence="7">
    <location>
        <begin position="12"/>
        <end position="197"/>
    </location>
</feature>
<reference evidence="8" key="1">
    <citation type="submission" date="2020-04" db="EMBL/GenBank/DDBJ databases">
        <title>A desert anoxygenic phototrophic bacterium fixes CO2 using RubisCO under aerobic conditions.</title>
        <authorList>
            <person name="Tang K."/>
        </authorList>
    </citation>
    <scope>NUCLEOTIDE SEQUENCE [LARGE SCALE GENOMIC DNA]</scope>
    <source>
        <strain evidence="8">MIMtkB3</strain>
    </source>
</reference>
<dbReference type="KEGG" id="acru:HHL28_06320"/>
<evidence type="ECO:0000256" key="6">
    <source>
        <dbReference type="ARBA" id="ARBA00047846"/>
    </source>
</evidence>
<dbReference type="PANTHER" id="PTHR12835:SF5">
    <property type="entry name" value="BIOTIN--PROTEIN LIGASE"/>
    <property type="match status" value="1"/>
</dbReference>
<keyword evidence="2" id="KW-0547">Nucleotide-binding</keyword>
<dbReference type="Pfam" id="PF02237">
    <property type="entry name" value="BPL_C"/>
    <property type="match status" value="1"/>
</dbReference>
<evidence type="ECO:0000256" key="5">
    <source>
        <dbReference type="ARBA" id="ARBA00024227"/>
    </source>
</evidence>
<dbReference type="GO" id="GO:0004077">
    <property type="term" value="F:biotin--[biotin carboxyl-carrier protein] ligase activity"/>
    <property type="evidence" value="ECO:0007669"/>
    <property type="project" value="UniProtKB-EC"/>
</dbReference>
<dbReference type="EMBL" id="CP051775">
    <property type="protein sequence ID" value="QJE72755.1"/>
    <property type="molecule type" value="Genomic_DNA"/>
</dbReference>
<dbReference type="InterPro" id="IPR003142">
    <property type="entry name" value="BPL_C"/>
</dbReference>
<dbReference type="InterPro" id="IPR004408">
    <property type="entry name" value="Biotin_CoA_COase_ligase"/>
</dbReference>
<evidence type="ECO:0000256" key="1">
    <source>
        <dbReference type="ARBA" id="ARBA00022598"/>
    </source>
</evidence>
<dbReference type="Pfam" id="PF03099">
    <property type="entry name" value="BPL_LplA_LipB"/>
    <property type="match status" value="1"/>
</dbReference>
<name>A0A858R5U3_9PROT</name>
<dbReference type="InterPro" id="IPR008988">
    <property type="entry name" value="Transcriptional_repressor_C"/>
</dbReference>
<proteinExistence type="predicted"/>
<keyword evidence="9" id="KW-1185">Reference proteome</keyword>
<sequence>MATDGPSLSDLETRAATLPAFFHLMALEACGSTNDEAKRLAQAGAPEGTLVWAQRQTAGKGRRGRAWTSPPGNLFCSLVLRPDMPPAQAALVSFVAAVAVGEAVAGLVPGRPELKWPNDVLLDGAKLSGILLESEPGPGRALDWLVLGVGVNVRHCPDDVPYAATSLVRAGAANDLTAGLVLERYAVSFSAWYARFRTQGFAPVRAAWLNAARGLGQAVTVRLAEGSFTGRFADLDETGGLLVETATGLQRVTAGDVFFG</sequence>
<dbReference type="SUPFAM" id="SSF50037">
    <property type="entry name" value="C-terminal domain of transcriptional repressors"/>
    <property type="match status" value="1"/>
</dbReference>
<dbReference type="InterPro" id="IPR004143">
    <property type="entry name" value="BPL_LPL_catalytic"/>
</dbReference>
<evidence type="ECO:0000313" key="8">
    <source>
        <dbReference type="EMBL" id="QJE72755.1"/>
    </source>
</evidence>
<keyword evidence="3" id="KW-0067">ATP-binding</keyword>
<dbReference type="Gene3D" id="2.30.30.100">
    <property type="match status" value="1"/>
</dbReference>
<keyword evidence="1 8" id="KW-0436">Ligase</keyword>
<evidence type="ECO:0000256" key="2">
    <source>
        <dbReference type="ARBA" id="ARBA00022741"/>
    </source>
</evidence>
<gene>
    <name evidence="8" type="ORF">HHL28_06320</name>
</gene>